<evidence type="ECO:0000256" key="6">
    <source>
        <dbReference type="ARBA" id="ARBA00023242"/>
    </source>
</evidence>
<feature type="domain" description="Myb-like" evidence="7">
    <location>
        <begin position="52"/>
        <end position="102"/>
    </location>
</feature>
<dbReference type="PANTHER" id="PTHR47998:SF3">
    <property type="entry name" value="TRANSCRIPTION FACTOR TRY-LIKE"/>
    <property type="match status" value="1"/>
</dbReference>
<dbReference type="PROSITE" id="PS50090">
    <property type="entry name" value="MYB_LIKE"/>
    <property type="match status" value="1"/>
</dbReference>
<gene>
    <name evidence="9" type="ORF">SADUNF_Sadunf04G0008300</name>
</gene>
<dbReference type="GO" id="GO:0009653">
    <property type="term" value="P:anatomical structure morphogenesis"/>
    <property type="evidence" value="ECO:0007669"/>
    <property type="project" value="UniProtKB-ARBA"/>
</dbReference>
<dbReference type="SUPFAM" id="SSF46689">
    <property type="entry name" value="Homeodomain-like"/>
    <property type="match status" value="1"/>
</dbReference>
<keyword evidence="3" id="KW-0805">Transcription regulation</keyword>
<dbReference type="Gene3D" id="1.10.10.60">
    <property type="entry name" value="Homeodomain-like"/>
    <property type="match status" value="1"/>
</dbReference>
<dbReference type="FunFam" id="1.10.10.60:FF:000160">
    <property type="entry name" value="MYB-like transcription factor"/>
    <property type="match status" value="1"/>
</dbReference>
<keyword evidence="4" id="KW-0238">DNA-binding</keyword>
<name>A0A835K369_9ROSI</name>
<dbReference type="Pfam" id="PF00249">
    <property type="entry name" value="Myb_DNA-binding"/>
    <property type="match status" value="1"/>
</dbReference>
<evidence type="ECO:0000313" key="10">
    <source>
        <dbReference type="Proteomes" id="UP000657918"/>
    </source>
</evidence>
<dbReference type="GO" id="GO:0090558">
    <property type="term" value="P:plant epidermis development"/>
    <property type="evidence" value="ECO:0007669"/>
    <property type="project" value="UniProtKB-ARBA"/>
</dbReference>
<dbReference type="GO" id="GO:0005634">
    <property type="term" value="C:nucleus"/>
    <property type="evidence" value="ECO:0007669"/>
    <property type="project" value="UniProtKB-SubCell"/>
</dbReference>
<keyword evidence="10" id="KW-1185">Reference proteome</keyword>
<dbReference type="PROSITE" id="PS51294">
    <property type="entry name" value="HTH_MYB"/>
    <property type="match status" value="1"/>
</dbReference>
<dbReference type="GO" id="GO:0048731">
    <property type="term" value="P:system development"/>
    <property type="evidence" value="ECO:0007669"/>
    <property type="project" value="UniProtKB-ARBA"/>
</dbReference>
<dbReference type="InterPro" id="IPR009057">
    <property type="entry name" value="Homeodomain-like_sf"/>
</dbReference>
<dbReference type="InterPro" id="IPR001005">
    <property type="entry name" value="SANT/Myb"/>
</dbReference>
<dbReference type="GO" id="GO:0000976">
    <property type="term" value="F:transcription cis-regulatory region binding"/>
    <property type="evidence" value="ECO:0007669"/>
    <property type="project" value="TreeGrafter"/>
</dbReference>
<comment type="caution">
    <text evidence="9">The sequence shown here is derived from an EMBL/GenBank/DDBJ whole genome shotgun (WGS) entry which is preliminary data.</text>
</comment>
<dbReference type="SMART" id="SM00717">
    <property type="entry name" value="SANT"/>
    <property type="match status" value="1"/>
</dbReference>
<dbReference type="EMBL" id="JADGMS010000004">
    <property type="protein sequence ID" value="KAF9683387.1"/>
    <property type="molecule type" value="Genomic_DNA"/>
</dbReference>
<dbReference type="GO" id="GO:0030154">
    <property type="term" value="P:cell differentiation"/>
    <property type="evidence" value="ECO:0007669"/>
    <property type="project" value="UniProtKB-ARBA"/>
</dbReference>
<evidence type="ECO:0000313" key="9">
    <source>
        <dbReference type="EMBL" id="KAF9683387.1"/>
    </source>
</evidence>
<dbReference type="GO" id="GO:0006355">
    <property type="term" value="P:regulation of DNA-templated transcription"/>
    <property type="evidence" value="ECO:0007669"/>
    <property type="project" value="TreeGrafter"/>
</dbReference>
<evidence type="ECO:0000256" key="2">
    <source>
        <dbReference type="ARBA" id="ARBA00022473"/>
    </source>
</evidence>
<dbReference type="OrthoDB" id="2143914at2759"/>
<keyword evidence="2" id="KW-0217">Developmental protein</keyword>
<feature type="domain" description="HTH myb-type" evidence="8">
    <location>
        <begin position="58"/>
        <end position="106"/>
    </location>
</feature>
<dbReference type="Proteomes" id="UP000657918">
    <property type="component" value="Chromosome 4"/>
</dbReference>
<proteinExistence type="predicted"/>
<evidence type="ECO:0000256" key="5">
    <source>
        <dbReference type="ARBA" id="ARBA00023163"/>
    </source>
</evidence>
<sequence length="108" mass="12299">MADSGQTSNYTNQDTKGHFSFPFLFLGSPSYYSMVLFSDMDCFVSDAKSSANQDSNLQDFSEDEVSLIARMFRLVGKRWSLIAGRIPGRTAEEIENYWTSKNRSSKQR</sequence>
<dbReference type="InterPro" id="IPR017930">
    <property type="entry name" value="Myb_dom"/>
</dbReference>
<evidence type="ECO:0000259" key="8">
    <source>
        <dbReference type="PROSITE" id="PS51294"/>
    </source>
</evidence>
<dbReference type="PANTHER" id="PTHR47998">
    <property type="entry name" value="TRANSCRIPTION FACTOR MYB51-LIKE ISOFORM X1"/>
    <property type="match status" value="1"/>
</dbReference>
<evidence type="ECO:0000256" key="3">
    <source>
        <dbReference type="ARBA" id="ARBA00023015"/>
    </source>
</evidence>
<dbReference type="AlphaFoldDB" id="A0A835K369"/>
<protein>
    <submittedName>
        <fullName evidence="9">Uncharacterized protein</fullName>
    </submittedName>
</protein>
<reference evidence="9 10" key="1">
    <citation type="submission" date="2020-10" db="EMBL/GenBank/DDBJ databases">
        <title>Plant Genome Project.</title>
        <authorList>
            <person name="Zhang R.-G."/>
        </authorList>
    </citation>
    <scope>NUCLEOTIDE SEQUENCE [LARGE SCALE GENOMIC DNA]</scope>
    <source>
        <strain evidence="9">FAFU-HL-1</strain>
        <tissue evidence="9">Leaf</tissue>
    </source>
</reference>
<dbReference type="CDD" id="cd00167">
    <property type="entry name" value="SANT"/>
    <property type="match status" value="1"/>
</dbReference>
<evidence type="ECO:0000256" key="4">
    <source>
        <dbReference type="ARBA" id="ARBA00023125"/>
    </source>
</evidence>
<accession>A0A835K369</accession>
<comment type="subcellular location">
    <subcellularLocation>
        <location evidence="1">Nucleus</location>
    </subcellularLocation>
</comment>
<keyword evidence="6" id="KW-0539">Nucleus</keyword>
<keyword evidence="5" id="KW-0804">Transcription</keyword>
<dbReference type="InterPro" id="IPR015495">
    <property type="entry name" value="Myb_TF_plants"/>
</dbReference>
<evidence type="ECO:0000256" key="1">
    <source>
        <dbReference type="ARBA" id="ARBA00004123"/>
    </source>
</evidence>
<evidence type="ECO:0000259" key="7">
    <source>
        <dbReference type="PROSITE" id="PS50090"/>
    </source>
</evidence>
<organism evidence="9 10">
    <name type="scientific">Salix dunnii</name>
    <dbReference type="NCBI Taxonomy" id="1413687"/>
    <lineage>
        <taxon>Eukaryota</taxon>
        <taxon>Viridiplantae</taxon>
        <taxon>Streptophyta</taxon>
        <taxon>Embryophyta</taxon>
        <taxon>Tracheophyta</taxon>
        <taxon>Spermatophyta</taxon>
        <taxon>Magnoliopsida</taxon>
        <taxon>eudicotyledons</taxon>
        <taxon>Gunneridae</taxon>
        <taxon>Pentapetalae</taxon>
        <taxon>rosids</taxon>
        <taxon>fabids</taxon>
        <taxon>Malpighiales</taxon>
        <taxon>Salicaceae</taxon>
        <taxon>Saliceae</taxon>
        <taxon>Salix</taxon>
    </lineage>
</organism>